<evidence type="ECO:0000313" key="2">
    <source>
        <dbReference type="Proteomes" id="UP000825935"/>
    </source>
</evidence>
<proteinExistence type="predicted"/>
<reference evidence="1" key="1">
    <citation type="submission" date="2021-08" db="EMBL/GenBank/DDBJ databases">
        <title>WGS assembly of Ceratopteris richardii.</title>
        <authorList>
            <person name="Marchant D.B."/>
            <person name="Chen G."/>
            <person name="Jenkins J."/>
            <person name="Shu S."/>
            <person name="Leebens-Mack J."/>
            <person name="Grimwood J."/>
            <person name="Schmutz J."/>
            <person name="Soltis P."/>
            <person name="Soltis D."/>
            <person name="Chen Z.-H."/>
        </authorList>
    </citation>
    <scope>NUCLEOTIDE SEQUENCE</scope>
    <source>
        <strain evidence="1">Whitten #5841</strain>
        <tissue evidence="1">Leaf</tissue>
    </source>
</reference>
<gene>
    <name evidence="1" type="ORF">KP509_32G041400</name>
</gene>
<protein>
    <recommendedName>
        <fullName evidence="3">Chorein N-terminal domain-containing protein</fullName>
    </recommendedName>
</protein>
<dbReference type="EMBL" id="CM035437">
    <property type="protein sequence ID" value="KAH7287164.1"/>
    <property type="molecule type" value="Genomic_DNA"/>
</dbReference>
<dbReference type="OrthoDB" id="43807at2759"/>
<dbReference type="Proteomes" id="UP000825935">
    <property type="component" value="Chromosome 32"/>
</dbReference>
<evidence type="ECO:0008006" key="3">
    <source>
        <dbReference type="Google" id="ProtNLM"/>
    </source>
</evidence>
<name>A0A8T2QUA6_CERRI</name>
<sequence>MAMESLLAKALEFKLKYWLKSYTRDQFKLRGRVVQLCNLDLNGEVLHASIGLPPTLLVSQARVGVLEIKVPPFSNVQTEPIVVEIDKLDLVLVERSSSDSNVMQESSTASSSTKSNGYGFADKIADGVTLQVGIVNLLLETRGGTRKEGASWTPPLAAITIRNLLLFTTNEAFQVVNLKEARDFSADKKCIYVFKKLEWDSLSVDLLPHPDMFSDEHLTSTKSKADDDGAKRLFFGGERFLDDISGKAFITMHRTEQNNPLGLEVQVHIPEANCSSLSEPGLRALLRFMTGMYVCMNRGDIGPRSTQSTAEAAGCSIVQVAVEHIFVRIKDADFQLELLLQKLNYMRSSVTNGEIAKTLARISIGGLFLRDTYSDSECTLLQPAKHPESDEAPPVPNFANAKFWPRIYPLGESMDKSGPAPMLIMYSVQTVPSPSPPTLASQAVVQCRPLKLVMQESSCLRLASFLVDGVVVEHGVVSPATSVDSTYFSLKQLDVVIPVNSVGRNEDIIDTIDCQDFTGARLQIEDFIFVQSPLLTLKSLELDKDPACFMLWQGQPIDASQRRWVARAMHLSIALDMGTLDSLSSCDKLECSDGLWRCVEMSEPFIEVAMVTGDGEPILTVPPPGGIVRLGVHCKQLTSNTSVEQLFFVLRIYEHIGKVNDSLLKVTRTSKKQSEVSRASSLSSTGSFGNIREVAPGDTGVCLGLGILELKFLESLSGKSHTQGPPLVQIRGSGIELKVSHRTLGGAMAITSKVVWQDALVECVETSTMSTSSFDVIESTSNGSRCILRPVFWIRDGMYEAGCDPGLSIPVSKSNVCFLNINVSNVIPFRVEDAECHSLRAVAEISGIRLGGGIVYSETLLHHFGVLAPDGGPGKELKKVLRNLSNGPLSRLLRSTPQTTKPVDNNEADWELGVPDAMEISVHLKDWVFALEADPEGIENAHSRREKCWHTAFQCLSITAKGGQKDLDGSKINMLAKHPLKGILVSIEGFEFIKPVIDDSSSFKSSIVNGLMKKQATQQASSDGLNIEVLFCLKEDNENFDMHLGQWAIKKVKSGIRKPVEFEATKEDIDYLIETARLEIEAASRVAAGLMQLLELEGSIGQGTIQQLSSIGSGSLDRLRTVDKEGRRSSVGSIGSLPLWRSNHKDSSIMDINLTRLEELIMSSREACTNMSSGLESGHLNSNEAHSQLKQLIEHLDAMYNLVLDSKSQS</sequence>
<dbReference type="InterPro" id="IPR026728">
    <property type="entry name" value="BLTP3A/B"/>
</dbReference>
<organism evidence="1 2">
    <name type="scientific">Ceratopteris richardii</name>
    <name type="common">Triangle waterfern</name>
    <dbReference type="NCBI Taxonomy" id="49495"/>
    <lineage>
        <taxon>Eukaryota</taxon>
        <taxon>Viridiplantae</taxon>
        <taxon>Streptophyta</taxon>
        <taxon>Embryophyta</taxon>
        <taxon>Tracheophyta</taxon>
        <taxon>Polypodiopsida</taxon>
        <taxon>Polypodiidae</taxon>
        <taxon>Polypodiales</taxon>
        <taxon>Pteridineae</taxon>
        <taxon>Pteridaceae</taxon>
        <taxon>Parkerioideae</taxon>
        <taxon>Ceratopteris</taxon>
    </lineage>
</organism>
<keyword evidence="2" id="KW-1185">Reference proteome</keyword>
<dbReference type="AlphaFoldDB" id="A0A8T2QUA6"/>
<dbReference type="PANTHER" id="PTHR22774">
    <property type="entry name" value="CHOREIN N-TERMINAL DOMAIN-CONTAINING PROTEIN"/>
    <property type="match status" value="1"/>
</dbReference>
<dbReference type="PANTHER" id="PTHR22774:SF11">
    <property type="entry name" value="CHOREIN N-TERMINAL DOMAIN-CONTAINING PROTEIN"/>
    <property type="match status" value="1"/>
</dbReference>
<dbReference type="OMA" id="QKCAEDI"/>
<comment type="caution">
    <text evidence="1">The sequence shown here is derived from an EMBL/GenBank/DDBJ whole genome shotgun (WGS) entry which is preliminary data.</text>
</comment>
<evidence type="ECO:0000313" key="1">
    <source>
        <dbReference type="EMBL" id="KAH7287164.1"/>
    </source>
</evidence>
<dbReference type="Pfam" id="PF24917">
    <property type="entry name" value="BLTP3A_B"/>
    <property type="match status" value="1"/>
</dbReference>
<accession>A0A8T2QUA6</accession>